<organism evidence="2 3">
    <name type="scientific">Araneus ventricosus</name>
    <name type="common">Orbweaver spider</name>
    <name type="synonym">Epeira ventricosa</name>
    <dbReference type="NCBI Taxonomy" id="182803"/>
    <lineage>
        <taxon>Eukaryota</taxon>
        <taxon>Metazoa</taxon>
        <taxon>Ecdysozoa</taxon>
        <taxon>Arthropoda</taxon>
        <taxon>Chelicerata</taxon>
        <taxon>Arachnida</taxon>
        <taxon>Araneae</taxon>
        <taxon>Araneomorphae</taxon>
        <taxon>Entelegynae</taxon>
        <taxon>Araneoidea</taxon>
        <taxon>Araneidae</taxon>
        <taxon>Araneus</taxon>
    </lineage>
</organism>
<gene>
    <name evidence="2" type="ORF">AVEN_217806_1</name>
</gene>
<keyword evidence="1" id="KW-0472">Membrane</keyword>
<dbReference type="EMBL" id="BGPR01022577">
    <property type="protein sequence ID" value="GBN89023.1"/>
    <property type="molecule type" value="Genomic_DNA"/>
</dbReference>
<protein>
    <submittedName>
        <fullName evidence="2">Uncharacterized protein</fullName>
    </submittedName>
</protein>
<sequence>MSGRNSIFPYIQDKTSNHASKSSIKFVEKIKQETGFNPIPKSVVQKMVQMDQDLHFKLDILARDCSTPPAWHFIIPSFLAHSRRGSMQPLLVSPLERLTSSPTGLRQWLPRGESRVFFPPNGRFQFYVLNRSKWKRTKMEIKLLIHTMPILIGFSAMTGWFA</sequence>
<dbReference type="AlphaFoldDB" id="A0A4Y2SMP5"/>
<dbReference type="Proteomes" id="UP000499080">
    <property type="component" value="Unassembled WGS sequence"/>
</dbReference>
<evidence type="ECO:0000313" key="2">
    <source>
        <dbReference type="EMBL" id="GBN89023.1"/>
    </source>
</evidence>
<keyword evidence="3" id="KW-1185">Reference proteome</keyword>
<proteinExistence type="predicted"/>
<evidence type="ECO:0000313" key="3">
    <source>
        <dbReference type="Proteomes" id="UP000499080"/>
    </source>
</evidence>
<evidence type="ECO:0000256" key="1">
    <source>
        <dbReference type="SAM" id="Phobius"/>
    </source>
</evidence>
<accession>A0A4Y2SMP5</accession>
<keyword evidence="1" id="KW-0812">Transmembrane</keyword>
<reference evidence="2 3" key="1">
    <citation type="journal article" date="2019" name="Sci. Rep.">
        <title>Orb-weaving spider Araneus ventricosus genome elucidates the spidroin gene catalogue.</title>
        <authorList>
            <person name="Kono N."/>
            <person name="Nakamura H."/>
            <person name="Ohtoshi R."/>
            <person name="Moran D.A.P."/>
            <person name="Shinohara A."/>
            <person name="Yoshida Y."/>
            <person name="Fujiwara M."/>
            <person name="Mori M."/>
            <person name="Tomita M."/>
            <person name="Arakawa K."/>
        </authorList>
    </citation>
    <scope>NUCLEOTIDE SEQUENCE [LARGE SCALE GENOMIC DNA]</scope>
</reference>
<name>A0A4Y2SMP5_ARAVE</name>
<feature type="transmembrane region" description="Helical" evidence="1">
    <location>
        <begin position="143"/>
        <end position="161"/>
    </location>
</feature>
<comment type="caution">
    <text evidence="2">The sequence shown here is derived from an EMBL/GenBank/DDBJ whole genome shotgun (WGS) entry which is preliminary data.</text>
</comment>
<keyword evidence="1" id="KW-1133">Transmembrane helix</keyword>